<evidence type="ECO:0000313" key="1">
    <source>
        <dbReference type="EMBL" id="KAH3716797.1"/>
    </source>
</evidence>
<reference evidence="1" key="1">
    <citation type="journal article" date="2019" name="bioRxiv">
        <title>The Genome of the Zebra Mussel, Dreissena polymorpha: A Resource for Invasive Species Research.</title>
        <authorList>
            <person name="McCartney M.A."/>
            <person name="Auch B."/>
            <person name="Kono T."/>
            <person name="Mallez S."/>
            <person name="Zhang Y."/>
            <person name="Obille A."/>
            <person name="Becker A."/>
            <person name="Abrahante J.E."/>
            <person name="Garbe J."/>
            <person name="Badalamenti J.P."/>
            <person name="Herman A."/>
            <person name="Mangelson H."/>
            <person name="Liachko I."/>
            <person name="Sullivan S."/>
            <person name="Sone E.D."/>
            <person name="Koren S."/>
            <person name="Silverstein K.A.T."/>
            <person name="Beckman K.B."/>
            <person name="Gohl D.M."/>
        </authorList>
    </citation>
    <scope>NUCLEOTIDE SEQUENCE</scope>
    <source>
        <strain evidence="1">Duluth1</strain>
        <tissue evidence="1">Whole animal</tissue>
    </source>
</reference>
<reference evidence="1" key="2">
    <citation type="submission" date="2020-11" db="EMBL/GenBank/DDBJ databases">
        <authorList>
            <person name="McCartney M.A."/>
            <person name="Auch B."/>
            <person name="Kono T."/>
            <person name="Mallez S."/>
            <person name="Becker A."/>
            <person name="Gohl D.M."/>
            <person name="Silverstein K.A.T."/>
            <person name="Koren S."/>
            <person name="Bechman K.B."/>
            <person name="Herman A."/>
            <person name="Abrahante J.E."/>
            <person name="Garbe J."/>
        </authorList>
    </citation>
    <scope>NUCLEOTIDE SEQUENCE</scope>
    <source>
        <strain evidence="1">Duluth1</strain>
        <tissue evidence="1">Whole animal</tissue>
    </source>
</reference>
<dbReference type="AlphaFoldDB" id="A0A9D4C461"/>
<proteinExistence type="predicted"/>
<sequence length="63" mass="7519">MTLFMNMRSNPVSLLCPGKKRIQQFKWNCRYFRRNLHERGYIIYGNKDSPGVPLLLFMPTKLV</sequence>
<keyword evidence="2" id="KW-1185">Reference proteome</keyword>
<dbReference type="EMBL" id="JAIWYP010000013">
    <property type="protein sequence ID" value="KAH3716797.1"/>
    <property type="molecule type" value="Genomic_DNA"/>
</dbReference>
<protein>
    <submittedName>
        <fullName evidence="1">Uncharacterized protein</fullName>
    </submittedName>
</protein>
<evidence type="ECO:0000313" key="2">
    <source>
        <dbReference type="Proteomes" id="UP000828390"/>
    </source>
</evidence>
<comment type="caution">
    <text evidence="1">The sequence shown here is derived from an EMBL/GenBank/DDBJ whole genome shotgun (WGS) entry which is preliminary data.</text>
</comment>
<accession>A0A9D4C461</accession>
<organism evidence="1 2">
    <name type="scientific">Dreissena polymorpha</name>
    <name type="common">Zebra mussel</name>
    <name type="synonym">Mytilus polymorpha</name>
    <dbReference type="NCBI Taxonomy" id="45954"/>
    <lineage>
        <taxon>Eukaryota</taxon>
        <taxon>Metazoa</taxon>
        <taxon>Spiralia</taxon>
        <taxon>Lophotrochozoa</taxon>
        <taxon>Mollusca</taxon>
        <taxon>Bivalvia</taxon>
        <taxon>Autobranchia</taxon>
        <taxon>Heteroconchia</taxon>
        <taxon>Euheterodonta</taxon>
        <taxon>Imparidentia</taxon>
        <taxon>Neoheterodontei</taxon>
        <taxon>Myida</taxon>
        <taxon>Dreissenoidea</taxon>
        <taxon>Dreissenidae</taxon>
        <taxon>Dreissena</taxon>
    </lineage>
</organism>
<name>A0A9D4C461_DREPO</name>
<dbReference type="Proteomes" id="UP000828390">
    <property type="component" value="Unassembled WGS sequence"/>
</dbReference>
<gene>
    <name evidence="1" type="ORF">DPMN_059526</name>
</gene>